<feature type="non-terminal residue" evidence="8">
    <location>
        <position position="1"/>
    </location>
</feature>
<comment type="caution">
    <text evidence="8">The sequence shown here is derived from an EMBL/GenBank/DDBJ whole genome shotgun (WGS) entry which is preliminary data.</text>
</comment>
<dbReference type="GO" id="GO:0005524">
    <property type="term" value="F:ATP binding"/>
    <property type="evidence" value="ECO:0007669"/>
    <property type="project" value="UniProtKB-KW"/>
</dbReference>
<evidence type="ECO:0000313" key="8">
    <source>
        <dbReference type="EMBL" id="GAH86367.1"/>
    </source>
</evidence>
<keyword evidence="2" id="KW-0067">ATP-binding</keyword>
<evidence type="ECO:0000256" key="2">
    <source>
        <dbReference type="ARBA" id="ARBA00022840"/>
    </source>
</evidence>
<feature type="domain" description="Sigma-54 factor interaction" evidence="7">
    <location>
        <begin position="1"/>
        <end position="53"/>
    </location>
</feature>
<organism evidence="8">
    <name type="scientific">marine sediment metagenome</name>
    <dbReference type="NCBI Taxonomy" id="412755"/>
    <lineage>
        <taxon>unclassified sequences</taxon>
        <taxon>metagenomes</taxon>
        <taxon>ecological metagenomes</taxon>
    </lineage>
</organism>
<keyword evidence="4" id="KW-0238">DNA-binding</keyword>
<accession>X1IXB6</accession>
<keyword evidence="6" id="KW-0804">Transcription</keyword>
<keyword evidence="3" id="KW-0805">Transcription regulation</keyword>
<dbReference type="InterPro" id="IPR058031">
    <property type="entry name" value="AAA_lid_NorR"/>
</dbReference>
<dbReference type="FunFam" id="1.10.8.60:FF:000014">
    <property type="entry name" value="DNA-binding transcriptional regulator NtrC"/>
    <property type="match status" value="1"/>
</dbReference>
<dbReference type="GO" id="GO:0006355">
    <property type="term" value="P:regulation of DNA-templated transcription"/>
    <property type="evidence" value="ECO:0007669"/>
    <property type="project" value="InterPro"/>
</dbReference>
<dbReference type="GO" id="GO:0003677">
    <property type="term" value="F:DNA binding"/>
    <property type="evidence" value="ECO:0007669"/>
    <property type="project" value="UniProtKB-KW"/>
</dbReference>
<keyword evidence="5" id="KW-0010">Activator</keyword>
<sequence>DIPLLAQHFLKKFTIENQKEITGFSPEATDFLLKYEWPGNVRELENTIERAVILAQNPSIKMADMSQENMPLARSAPVRGNLKEIEKNYILETLIQSQGNYRQTASSSTTNIGFISLPPFLIS</sequence>
<evidence type="ECO:0000256" key="6">
    <source>
        <dbReference type="ARBA" id="ARBA00023163"/>
    </source>
</evidence>
<dbReference type="Gene3D" id="1.10.8.60">
    <property type="match status" value="1"/>
</dbReference>
<dbReference type="SUPFAM" id="SSF52540">
    <property type="entry name" value="P-loop containing nucleoside triphosphate hydrolases"/>
    <property type="match status" value="1"/>
</dbReference>
<dbReference type="InterPro" id="IPR002078">
    <property type="entry name" value="Sigma_54_int"/>
</dbReference>
<evidence type="ECO:0000256" key="4">
    <source>
        <dbReference type="ARBA" id="ARBA00023125"/>
    </source>
</evidence>
<dbReference type="EMBL" id="BARU01043903">
    <property type="protein sequence ID" value="GAH86367.1"/>
    <property type="molecule type" value="Genomic_DNA"/>
</dbReference>
<dbReference type="InterPro" id="IPR027417">
    <property type="entry name" value="P-loop_NTPase"/>
</dbReference>
<evidence type="ECO:0000259" key="7">
    <source>
        <dbReference type="PROSITE" id="PS50045"/>
    </source>
</evidence>
<dbReference type="PROSITE" id="PS50045">
    <property type="entry name" value="SIGMA54_INTERACT_4"/>
    <property type="match status" value="1"/>
</dbReference>
<gene>
    <name evidence="8" type="ORF">S03H2_67135</name>
</gene>
<dbReference type="AlphaFoldDB" id="X1IXB6"/>
<dbReference type="PROSITE" id="PS00688">
    <property type="entry name" value="SIGMA54_INTERACT_3"/>
    <property type="match status" value="1"/>
</dbReference>
<reference evidence="8" key="1">
    <citation type="journal article" date="2014" name="Front. Microbiol.">
        <title>High frequency of phylogenetically diverse reductive dehalogenase-homologous genes in deep subseafloor sedimentary metagenomes.</title>
        <authorList>
            <person name="Kawai M."/>
            <person name="Futagami T."/>
            <person name="Toyoda A."/>
            <person name="Takaki Y."/>
            <person name="Nishi S."/>
            <person name="Hori S."/>
            <person name="Arai W."/>
            <person name="Tsubouchi T."/>
            <person name="Morono Y."/>
            <person name="Uchiyama I."/>
            <person name="Ito T."/>
            <person name="Fujiyama A."/>
            <person name="Inagaki F."/>
            <person name="Takami H."/>
        </authorList>
    </citation>
    <scope>NUCLEOTIDE SEQUENCE</scope>
    <source>
        <strain evidence="8">Expedition CK06-06</strain>
    </source>
</reference>
<keyword evidence="1" id="KW-0547">Nucleotide-binding</keyword>
<name>X1IXB6_9ZZZZ</name>
<dbReference type="PANTHER" id="PTHR32071">
    <property type="entry name" value="TRANSCRIPTIONAL REGULATORY PROTEIN"/>
    <property type="match status" value="1"/>
</dbReference>
<protein>
    <recommendedName>
        <fullName evidence="7">Sigma-54 factor interaction domain-containing protein</fullName>
    </recommendedName>
</protein>
<dbReference type="Pfam" id="PF25601">
    <property type="entry name" value="AAA_lid_14"/>
    <property type="match status" value="1"/>
</dbReference>
<evidence type="ECO:0000256" key="5">
    <source>
        <dbReference type="ARBA" id="ARBA00023159"/>
    </source>
</evidence>
<dbReference type="InterPro" id="IPR025944">
    <property type="entry name" value="Sigma_54_int_dom_CS"/>
</dbReference>
<proteinExistence type="predicted"/>
<evidence type="ECO:0000256" key="1">
    <source>
        <dbReference type="ARBA" id="ARBA00022741"/>
    </source>
</evidence>
<evidence type="ECO:0000256" key="3">
    <source>
        <dbReference type="ARBA" id="ARBA00023015"/>
    </source>
</evidence>